<name>A0A7I8VSC3_9ANNE</name>
<dbReference type="InterPro" id="IPR048263">
    <property type="entry name" value="Arb2"/>
</dbReference>
<sequence length="345" mass="39844">MYRELNLKPSKKRVETQFVSFTKSSTAELSSPLESYKINKGKRIFKLLTDDDLYQKFDDFRETNPFSTKPYEVLIKRLESKHYGANKLNKLRFLFNEEENMGRLYVPDVLREDLQDIQSCCRLKNYEPKSHFIYATKNWHFAKNLIIFYPSPPGIPGFWNRSWLLEDGVSLEKASVIPFIVRGHADGYGCLLLIPYFNVGSNNKPLLGSENPLNHVKTFWSRISEYARGKIFIIAHKSGCELALKHANLPLNERIEDLPLIVDGTHISIDRFSAGTLCEADVPKNTLGSIFKYFECVQRSQSLPHRFIIKNKVESQNDSQQIDKDKTYTIEAEKSSLLVDQTEES</sequence>
<dbReference type="GO" id="GO:0035197">
    <property type="term" value="F:siRNA binding"/>
    <property type="evidence" value="ECO:0007669"/>
    <property type="project" value="TreeGrafter"/>
</dbReference>
<dbReference type="GO" id="GO:0005634">
    <property type="term" value="C:nucleus"/>
    <property type="evidence" value="ECO:0007669"/>
    <property type="project" value="TreeGrafter"/>
</dbReference>
<evidence type="ECO:0000313" key="2">
    <source>
        <dbReference type="Proteomes" id="UP000549394"/>
    </source>
</evidence>
<dbReference type="PANTHER" id="PTHR21357">
    <property type="entry name" value="FAM172 FAMILY PROTEIN HOMOLOG CG10038"/>
    <property type="match status" value="1"/>
</dbReference>
<dbReference type="AlphaFoldDB" id="A0A7I8VSC3"/>
<dbReference type="GO" id="GO:0031048">
    <property type="term" value="P:regulatory ncRNA-mediated heterochromatin formation"/>
    <property type="evidence" value="ECO:0007669"/>
    <property type="project" value="TreeGrafter"/>
</dbReference>
<gene>
    <name evidence="1" type="ORF">DGYR_LOCUS7466</name>
</gene>
<proteinExistence type="predicted"/>
<dbReference type="EMBL" id="CAJFCJ010000009">
    <property type="protein sequence ID" value="CAD5119190.1"/>
    <property type="molecule type" value="Genomic_DNA"/>
</dbReference>
<dbReference type="Proteomes" id="UP000549394">
    <property type="component" value="Unassembled WGS sequence"/>
</dbReference>
<dbReference type="OrthoDB" id="421951at2759"/>
<reference evidence="1 2" key="1">
    <citation type="submission" date="2020-08" db="EMBL/GenBank/DDBJ databases">
        <authorList>
            <person name="Hejnol A."/>
        </authorList>
    </citation>
    <scope>NUCLEOTIDE SEQUENCE [LARGE SCALE GENOMIC DNA]</scope>
</reference>
<keyword evidence="2" id="KW-1185">Reference proteome</keyword>
<evidence type="ECO:0000313" key="1">
    <source>
        <dbReference type="EMBL" id="CAD5119190.1"/>
    </source>
</evidence>
<dbReference type="PANTHER" id="PTHR21357:SF4">
    <property type="entry name" value="FAM172 FAMILY PROTEIN HOMOLOG CG10038"/>
    <property type="match status" value="1"/>
</dbReference>
<organism evidence="1 2">
    <name type="scientific">Dimorphilus gyrociliatus</name>
    <dbReference type="NCBI Taxonomy" id="2664684"/>
    <lineage>
        <taxon>Eukaryota</taxon>
        <taxon>Metazoa</taxon>
        <taxon>Spiralia</taxon>
        <taxon>Lophotrochozoa</taxon>
        <taxon>Annelida</taxon>
        <taxon>Polychaeta</taxon>
        <taxon>Polychaeta incertae sedis</taxon>
        <taxon>Dinophilidae</taxon>
        <taxon>Dimorphilus</taxon>
    </lineage>
</organism>
<protein>
    <submittedName>
        <fullName evidence="1">DgyrCDS7827</fullName>
    </submittedName>
</protein>
<accession>A0A7I8VSC3</accession>
<comment type="caution">
    <text evidence="1">The sequence shown here is derived from an EMBL/GenBank/DDBJ whole genome shotgun (WGS) entry which is preliminary data.</text>
</comment>